<dbReference type="Proteomes" id="UP000537260">
    <property type="component" value="Unassembled WGS sequence"/>
</dbReference>
<reference evidence="1 2" key="1">
    <citation type="submission" date="2020-07" db="EMBL/GenBank/DDBJ databases">
        <title>Sequencing the genomes of 1000 actinobacteria strains.</title>
        <authorList>
            <person name="Klenk H.-P."/>
        </authorList>
    </citation>
    <scope>NUCLEOTIDE SEQUENCE [LARGE SCALE GENOMIC DNA]</scope>
    <source>
        <strain evidence="1 2">LI1</strain>
    </source>
</reference>
<proteinExistence type="predicted"/>
<keyword evidence="2" id="KW-1185">Reference proteome</keyword>
<dbReference type="AlphaFoldDB" id="A0A7Z0J672"/>
<organism evidence="1 2">
    <name type="scientific">Glaciibacter psychrotolerans</name>
    <dbReference type="NCBI Taxonomy" id="670054"/>
    <lineage>
        <taxon>Bacteria</taxon>
        <taxon>Bacillati</taxon>
        <taxon>Actinomycetota</taxon>
        <taxon>Actinomycetes</taxon>
        <taxon>Micrococcales</taxon>
        <taxon>Microbacteriaceae</taxon>
        <taxon>Glaciibacter</taxon>
    </lineage>
</organism>
<accession>A0A7Z0J672</accession>
<dbReference type="RefSeq" id="WP_179578751.1">
    <property type="nucleotide sequence ID" value="NZ_JACCFM010000001.1"/>
</dbReference>
<evidence type="ECO:0000313" key="2">
    <source>
        <dbReference type="Proteomes" id="UP000537260"/>
    </source>
</evidence>
<dbReference type="EMBL" id="JACCFM010000001">
    <property type="protein sequence ID" value="NYJ20090.1"/>
    <property type="molecule type" value="Genomic_DNA"/>
</dbReference>
<protein>
    <submittedName>
        <fullName evidence="1">Uncharacterized protein</fullName>
    </submittedName>
</protein>
<evidence type="ECO:0000313" key="1">
    <source>
        <dbReference type="EMBL" id="NYJ20090.1"/>
    </source>
</evidence>
<comment type="caution">
    <text evidence="1">The sequence shown here is derived from an EMBL/GenBank/DDBJ whole genome shotgun (WGS) entry which is preliminary data.</text>
</comment>
<gene>
    <name evidence="1" type="ORF">HNR05_001881</name>
</gene>
<sequence length="89" mass="9715">MITLQQDNAGFIRMNKHFPQSTVVAVAFADGTVEQFSGRQLNDLFDAAEASFRLGNRLDAKGFSRRAPKTVQSGNTIEFVPIQPTVATA</sequence>
<name>A0A7Z0J672_9MICO</name>